<dbReference type="GO" id="GO:0045944">
    <property type="term" value="P:positive regulation of transcription by RNA polymerase II"/>
    <property type="evidence" value="ECO:0007669"/>
    <property type="project" value="TreeGrafter"/>
</dbReference>
<dbReference type="Gene3D" id="3.10.20.90">
    <property type="entry name" value="Phosphatidylinositol 3-kinase Catalytic Subunit, Chain A, domain 1"/>
    <property type="match status" value="2"/>
</dbReference>
<organism evidence="5">
    <name type="scientific">Corethrella appendiculata</name>
    <dbReference type="NCBI Taxonomy" id="1370023"/>
    <lineage>
        <taxon>Eukaryota</taxon>
        <taxon>Metazoa</taxon>
        <taxon>Ecdysozoa</taxon>
        <taxon>Arthropoda</taxon>
        <taxon>Hexapoda</taxon>
        <taxon>Insecta</taxon>
        <taxon>Pterygota</taxon>
        <taxon>Neoptera</taxon>
        <taxon>Endopterygota</taxon>
        <taxon>Diptera</taxon>
        <taxon>Nematocera</taxon>
        <taxon>Culicoidea</taxon>
        <taxon>Chaoboridae</taxon>
        <taxon>Corethrella</taxon>
    </lineage>
</organism>
<evidence type="ECO:0000256" key="3">
    <source>
        <dbReference type="SAM" id="MobiDB-lite"/>
    </source>
</evidence>
<dbReference type="PANTHER" id="PTHR47187:SF1">
    <property type="entry name" value="NFATC2-INTERACTING PROTEIN"/>
    <property type="match status" value="1"/>
</dbReference>
<feature type="compositionally biased region" description="Polar residues" evidence="3">
    <location>
        <begin position="113"/>
        <end position="124"/>
    </location>
</feature>
<dbReference type="Pfam" id="PF11976">
    <property type="entry name" value="Rad60-SLD"/>
    <property type="match status" value="1"/>
</dbReference>
<dbReference type="InterPro" id="IPR022617">
    <property type="entry name" value="Rad60/SUMO-like_dom"/>
</dbReference>
<feature type="compositionally biased region" description="Basic residues" evidence="3">
    <location>
        <begin position="53"/>
        <end position="65"/>
    </location>
</feature>
<comment type="subcellular location">
    <subcellularLocation>
        <location evidence="1">Nucleus</location>
    </subcellularLocation>
</comment>
<name>U5EQG4_9DIPT</name>
<keyword evidence="2" id="KW-0539">Nucleus</keyword>
<dbReference type="GO" id="GO:0005634">
    <property type="term" value="C:nucleus"/>
    <property type="evidence" value="ECO:0007669"/>
    <property type="project" value="UniProtKB-SubCell"/>
</dbReference>
<accession>U5EQG4</accession>
<dbReference type="EMBL" id="GANO01004271">
    <property type="protein sequence ID" value="JAB55600.1"/>
    <property type="molecule type" value="mRNA"/>
</dbReference>
<evidence type="ECO:0000256" key="2">
    <source>
        <dbReference type="ARBA" id="ARBA00023242"/>
    </source>
</evidence>
<dbReference type="InterPro" id="IPR029071">
    <property type="entry name" value="Ubiquitin-like_domsf"/>
</dbReference>
<dbReference type="PANTHER" id="PTHR47187">
    <property type="entry name" value="NFATC2-INTERACTING PROTEIN"/>
    <property type="match status" value="1"/>
</dbReference>
<feature type="non-terminal residue" evidence="5">
    <location>
        <position position="1"/>
    </location>
</feature>
<reference evidence="5" key="1">
    <citation type="journal article" date="2014" name="Insect Biochem. Mol. Biol.">
        <title>An insight into the sialome of the frog biting fly, Corethrella appendiculata.</title>
        <authorList>
            <person name="Ribeiro J.M.C."/>
            <person name="Chagas A.C."/>
            <person name="Pham V.M."/>
            <person name="Lounibos L.P."/>
            <person name="Calvo E."/>
        </authorList>
    </citation>
    <scope>NUCLEOTIDE SEQUENCE</scope>
    <source>
        <tissue evidence="5">Salivary glands</tissue>
    </source>
</reference>
<dbReference type="CDD" id="cd01763">
    <property type="entry name" value="Ubl_SUMO_like"/>
    <property type="match status" value="1"/>
</dbReference>
<feature type="domain" description="Rad60/SUMO-like" evidence="4">
    <location>
        <begin position="410"/>
        <end position="470"/>
    </location>
</feature>
<evidence type="ECO:0000256" key="1">
    <source>
        <dbReference type="ARBA" id="ARBA00004123"/>
    </source>
</evidence>
<feature type="region of interest" description="Disordered" evidence="3">
    <location>
        <begin position="204"/>
        <end position="233"/>
    </location>
</feature>
<evidence type="ECO:0000259" key="4">
    <source>
        <dbReference type="Pfam" id="PF11976"/>
    </source>
</evidence>
<dbReference type="SUPFAM" id="SSF54236">
    <property type="entry name" value="Ubiquitin-like"/>
    <property type="match status" value="2"/>
</dbReference>
<feature type="region of interest" description="Disordered" evidence="3">
    <location>
        <begin position="20"/>
        <end position="137"/>
    </location>
</feature>
<sequence>DVFGDLNDFLGKSDSMIEIDDKDLSGADSPIFMMTVSPKKTKSKDKLLSPKKQSPKKQSPKKLSPKKIEKPAPVRRLRSGSKRVFQSSAVDENKSGENILDLEPTPVKVVRSSEPSTSQSSLAGTSRGGKKAVDDLDKQLKSITKQYNSIMKDKNPKGNKKNQQQSIKAQYENIMQTARRAKGTRKSNGLTQYIAEQMNMLSQLWGGGSNDDDDNSDFSQNSEPSRARGCNNPNCNNCGGMRNRTNVNSAPVIVDTIDLIKSPPLVLPGVVNLDSDAESDDDGMAEKTKRNSSFYSENYELSIKVRWEGKILKFIHRKHQKFADLIEKLAEQENTDPKFIILDFNEKIIDADDTPDSIKYSITKFIDGRKLTGSLAKAYAEKSSKAGGAAANRKIDKNLLKFKIQSNLWKKPFTVEINKTHDMRLVFIKCAEHLKLKPEQISLKFDGDDIDINSTPADLDLEGGEVFDCIVAK</sequence>
<protein>
    <recommendedName>
        <fullName evidence="4">Rad60/SUMO-like domain-containing protein</fullName>
    </recommendedName>
</protein>
<dbReference type="InterPro" id="IPR052324">
    <property type="entry name" value="NFATC2-Int_DNA_Repair"/>
</dbReference>
<dbReference type="AlphaFoldDB" id="U5EQG4"/>
<proteinExistence type="evidence at transcript level"/>
<evidence type="ECO:0000313" key="5">
    <source>
        <dbReference type="EMBL" id="JAB55600.1"/>
    </source>
</evidence>
<feature type="compositionally biased region" description="Low complexity" evidence="3">
    <location>
        <begin position="217"/>
        <end position="233"/>
    </location>
</feature>